<dbReference type="EMBL" id="CAUYUJ010015079">
    <property type="protein sequence ID" value="CAK0849658.1"/>
    <property type="molecule type" value="Genomic_DNA"/>
</dbReference>
<name>A0ABN9TTU8_9DINO</name>
<dbReference type="Proteomes" id="UP001189429">
    <property type="component" value="Unassembled WGS sequence"/>
</dbReference>
<comment type="caution">
    <text evidence="3">The sequence shown here is derived from an EMBL/GenBank/DDBJ whole genome shotgun (WGS) entry which is preliminary data.</text>
</comment>
<keyword evidence="4" id="KW-1185">Reference proteome</keyword>
<sequence>MGATAATWALAAAACVQATASEVGIAGTAAGSPGVLSDLPGPGFPGPTAEATNASWPSGHQPKRLEAWPSSFNATSGKRTLLPCWKVTPLHDTATGWPGKCLKLFHAEKIDKNGVEVCKRVCTEEPRCPVWQYVNATSSGPLTPGQCWVGFGESCVSRGGESDSVIVEGAQRLMHGEVKVLMNLSGWKVNNLYHIDMSNEGNMDVSILRCKAWCYSSIHCEYWQYGPGGCWVDAPWWTTSKGTYPDKR</sequence>
<keyword evidence="2" id="KW-0732">Signal</keyword>
<evidence type="ECO:0000256" key="2">
    <source>
        <dbReference type="SAM" id="SignalP"/>
    </source>
</evidence>
<feature type="chain" id="PRO_5046377678" description="Apple domain-containing protein" evidence="2">
    <location>
        <begin position="21"/>
        <end position="248"/>
    </location>
</feature>
<evidence type="ECO:0000313" key="3">
    <source>
        <dbReference type="EMBL" id="CAK0849658.1"/>
    </source>
</evidence>
<gene>
    <name evidence="3" type="ORF">PCOR1329_LOCUS42295</name>
</gene>
<organism evidence="3 4">
    <name type="scientific">Prorocentrum cordatum</name>
    <dbReference type="NCBI Taxonomy" id="2364126"/>
    <lineage>
        <taxon>Eukaryota</taxon>
        <taxon>Sar</taxon>
        <taxon>Alveolata</taxon>
        <taxon>Dinophyceae</taxon>
        <taxon>Prorocentrales</taxon>
        <taxon>Prorocentraceae</taxon>
        <taxon>Prorocentrum</taxon>
    </lineage>
</organism>
<evidence type="ECO:0000313" key="4">
    <source>
        <dbReference type="Proteomes" id="UP001189429"/>
    </source>
</evidence>
<evidence type="ECO:0000256" key="1">
    <source>
        <dbReference type="SAM" id="MobiDB-lite"/>
    </source>
</evidence>
<feature type="region of interest" description="Disordered" evidence="1">
    <location>
        <begin position="37"/>
        <end position="62"/>
    </location>
</feature>
<evidence type="ECO:0008006" key="5">
    <source>
        <dbReference type="Google" id="ProtNLM"/>
    </source>
</evidence>
<protein>
    <recommendedName>
        <fullName evidence="5">Apple domain-containing protein</fullName>
    </recommendedName>
</protein>
<dbReference type="Gene3D" id="3.50.4.10">
    <property type="entry name" value="Hepatocyte Growth Factor"/>
    <property type="match status" value="1"/>
</dbReference>
<proteinExistence type="predicted"/>
<reference evidence="3" key="1">
    <citation type="submission" date="2023-10" db="EMBL/GenBank/DDBJ databases">
        <authorList>
            <person name="Chen Y."/>
            <person name="Shah S."/>
            <person name="Dougan E. K."/>
            <person name="Thang M."/>
            <person name="Chan C."/>
        </authorList>
    </citation>
    <scope>NUCLEOTIDE SEQUENCE [LARGE SCALE GENOMIC DNA]</scope>
</reference>
<accession>A0ABN9TTU8</accession>
<feature type="signal peptide" evidence="2">
    <location>
        <begin position="1"/>
        <end position="20"/>
    </location>
</feature>
<feature type="non-terminal residue" evidence="3">
    <location>
        <position position="248"/>
    </location>
</feature>